<organism evidence="2 3">
    <name type="scientific">Ridgeia piscesae</name>
    <name type="common">Tubeworm</name>
    <dbReference type="NCBI Taxonomy" id="27915"/>
    <lineage>
        <taxon>Eukaryota</taxon>
        <taxon>Metazoa</taxon>
        <taxon>Spiralia</taxon>
        <taxon>Lophotrochozoa</taxon>
        <taxon>Annelida</taxon>
        <taxon>Polychaeta</taxon>
        <taxon>Sedentaria</taxon>
        <taxon>Canalipalpata</taxon>
        <taxon>Sabellida</taxon>
        <taxon>Siboglinidae</taxon>
        <taxon>Ridgeia</taxon>
    </lineage>
</organism>
<reference evidence="2" key="1">
    <citation type="journal article" date="2023" name="Mol. Biol. Evol.">
        <title>Third-Generation Sequencing Reveals the Adaptive Role of the Epigenome in Three Deep-Sea Polychaetes.</title>
        <authorList>
            <person name="Perez M."/>
            <person name="Aroh O."/>
            <person name="Sun Y."/>
            <person name="Lan Y."/>
            <person name="Juniper S.K."/>
            <person name="Young C.R."/>
            <person name="Angers B."/>
            <person name="Qian P.Y."/>
        </authorList>
    </citation>
    <scope>NUCLEOTIDE SEQUENCE</scope>
    <source>
        <strain evidence="2">R07B-5</strain>
    </source>
</reference>
<evidence type="ECO:0000313" key="2">
    <source>
        <dbReference type="EMBL" id="KAK2180917.1"/>
    </source>
</evidence>
<dbReference type="Proteomes" id="UP001209878">
    <property type="component" value="Unassembled WGS sequence"/>
</dbReference>
<accession>A0AAD9L1B5</accession>
<dbReference type="EMBL" id="JAODUO010000420">
    <property type="protein sequence ID" value="KAK2180917.1"/>
    <property type="molecule type" value="Genomic_DNA"/>
</dbReference>
<evidence type="ECO:0000313" key="3">
    <source>
        <dbReference type="Proteomes" id="UP001209878"/>
    </source>
</evidence>
<gene>
    <name evidence="2" type="ORF">NP493_420g04030</name>
</gene>
<comment type="caution">
    <text evidence="2">The sequence shown here is derived from an EMBL/GenBank/DDBJ whole genome shotgun (WGS) entry which is preliminary data.</text>
</comment>
<keyword evidence="1" id="KW-0472">Membrane</keyword>
<keyword evidence="1" id="KW-1133">Transmembrane helix</keyword>
<feature type="transmembrane region" description="Helical" evidence="1">
    <location>
        <begin position="67"/>
        <end position="87"/>
    </location>
</feature>
<dbReference type="AlphaFoldDB" id="A0AAD9L1B5"/>
<evidence type="ECO:0000256" key="1">
    <source>
        <dbReference type="SAM" id="Phobius"/>
    </source>
</evidence>
<name>A0AAD9L1B5_RIDPI</name>
<keyword evidence="1" id="KW-0812">Transmembrane</keyword>
<keyword evidence="3" id="KW-1185">Reference proteome</keyword>
<protein>
    <submittedName>
        <fullName evidence="2">Uncharacterized protein</fullName>
    </submittedName>
</protein>
<sequence>MTDFRSEPEVASDDDDLWRGTDNYVCHTTLAADDDGRAVFTPECCTRNVDTGSADCEEVKPDTWIKVLFWMIVAVKVTFVLFGPLLLQKWIFSGSIRLQYYVVRLKERMRKTILVKKAFMADDSQWADTSGRQKKTRHFRNFRRLVKTLPSEEIVPIVFHDLHVQVRGHVNGDTCQ</sequence>
<proteinExistence type="predicted"/>